<dbReference type="RefSeq" id="WP_126778455.1">
    <property type="nucleotide sequence ID" value="NZ_NGJU01000003.1"/>
</dbReference>
<keyword evidence="2" id="KW-1185">Reference proteome</keyword>
<reference evidence="1 2" key="1">
    <citation type="submission" date="2017-05" db="EMBL/GenBank/DDBJ databases">
        <title>Vagococcus spp. assemblies.</title>
        <authorList>
            <person name="Gulvik C.A."/>
        </authorList>
    </citation>
    <scope>NUCLEOTIDE SEQUENCE [LARGE SCALE GENOMIC DNA]</scope>
    <source>
        <strain evidence="1 2">NCFB 2777</strain>
    </source>
</reference>
<dbReference type="AlphaFoldDB" id="A0A429ZU32"/>
<comment type="caution">
    <text evidence="1">The sequence shown here is derived from an EMBL/GenBank/DDBJ whole genome shotgun (WGS) entry which is preliminary data.</text>
</comment>
<sequence>MKNNQLLKKGYWISVILLAVILLLASFALKQPLLAVLGLGLSLIAKKQSYELLFKNYDLNIAAKRQSILKKRGNINE</sequence>
<accession>A0A429ZU32</accession>
<evidence type="ECO:0000313" key="2">
    <source>
        <dbReference type="Proteomes" id="UP000287239"/>
    </source>
</evidence>
<organism evidence="1 2">
    <name type="scientific">Vagococcus salmoninarum</name>
    <dbReference type="NCBI Taxonomy" id="2739"/>
    <lineage>
        <taxon>Bacteria</taxon>
        <taxon>Bacillati</taxon>
        <taxon>Bacillota</taxon>
        <taxon>Bacilli</taxon>
        <taxon>Lactobacillales</taxon>
        <taxon>Enterococcaceae</taxon>
        <taxon>Vagococcus</taxon>
    </lineage>
</organism>
<dbReference type="EMBL" id="NGJU01000003">
    <property type="protein sequence ID" value="RST97234.1"/>
    <property type="molecule type" value="Genomic_DNA"/>
</dbReference>
<protein>
    <submittedName>
        <fullName evidence="1">Uncharacterized protein</fullName>
    </submittedName>
</protein>
<dbReference type="Proteomes" id="UP000287239">
    <property type="component" value="Unassembled WGS sequence"/>
</dbReference>
<proteinExistence type="predicted"/>
<gene>
    <name evidence="1" type="ORF">CBF35_03010</name>
</gene>
<name>A0A429ZU32_9ENTE</name>
<dbReference type="GeneID" id="98567325"/>
<evidence type="ECO:0000313" key="1">
    <source>
        <dbReference type="EMBL" id="RST97234.1"/>
    </source>
</evidence>